<sequence>MAYLYPMKKIFFSLLGVLCAHIAWAQKDSLAFDEGNNYIYYRVIDKPALSADTLYNRAWNFAVKFNPAVKPGKGKADNTLNTSSKLIVYSGISLVRKEGGEIAYTINIQTKDQKYRYRISNFIFTPYQRNRFGNMVPVPGIEIPLEKLAAKYGKKETENYLNQIGTFCVNTSARLKQAIDKQPLTPKTEAVKKVSTENW</sequence>
<proteinExistence type="predicted"/>
<evidence type="ECO:0000256" key="1">
    <source>
        <dbReference type="SAM" id="SignalP"/>
    </source>
</evidence>
<feature type="chain" id="PRO_5021224747" evidence="1">
    <location>
        <begin position="26"/>
        <end position="199"/>
    </location>
</feature>
<accession>A0A4Y8AI76</accession>
<comment type="caution">
    <text evidence="3">The sequence shown here is derived from an EMBL/GenBank/DDBJ whole genome shotgun (WGS) entry which is preliminary data.</text>
</comment>
<reference evidence="3 4" key="1">
    <citation type="journal article" date="2016" name="Int. J. Syst. Evol. Microbiol.">
        <title>Proposal of Mucilaginibacter phyllosphaerae sp. nov. isolated from the phyllosphere of Galium album.</title>
        <authorList>
            <person name="Aydogan E.L."/>
            <person name="Busse H.J."/>
            <person name="Moser G."/>
            <person name="Muller C."/>
            <person name="Kampfer P."/>
            <person name="Glaeser S.P."/>
        </authorList>
    </citation>
    <scope>NUCLEOTIDE SEQUENCE [LARGE SCALE GENOMIC DNA]</scope>
    <source>
        <strain evidence="3 4">PP-F2FG21</strain>
    </source>
</reference>
<evidence type="ECO:0000259" key="2">
    <source>
        <dbReference type="Pfam" id="PF14730"/>
    </source>
</evidence>
<feature type="domain" description="DUF4468" evidence="2">
    <location>
        <begin position="40"/>
        <end position="123"/>
    </location>
</feature>
<evidence type="ECO:0000313" key="3">
    <source>
        <dbReference type="EMBL" id="TEW68784.1"/>
    </source>
</evidence>
<dbReference type="Gene3D" id="3.30.530.80">
    <property type="match status" value="1"/>
</dbReference>
<protein>
    <submittedName>
        <fullName evidence="3">DUF4468 domain-containing protein</fullName>
    </submittedName>
</protein>
<dbReference type="Proteomes" id="UP000297248">
    <property type="component" value="Unassembled WGS sequence"/>
</dbReference>
<name>A0A4Y8AI76_9SPHI</name>
<keyword evidence="1" id="KW-0732">Signal</keyword>
<feature type="signal peptide" evidence="1">
    <location>
        <begin position="1"/>
        <end position="25"/>
    </location>
</feature>
<dbReference type="AlphaFoldDB" id="A0A4Y8AI76"/>
<organism evidence="3 4">
    <name type="scientific">Mucilaginibacter phyllosphaerae</name>
    <dbReference type="NCBI Taxonomy" id="1812349"/>
    <lineage>
        <taxon>Bacteria</taxon>
        <taxon>Pseudomonadati</taxon>
        <taxon>Bacteroidota</taxon>
        <taxon>Sphingobacteriia</taxon>
        <taxon>Sphingobacteriales</taxon>
        <taxon>Sphingobacteriaceae</taxon>
        <taxon>Mucilaginibacter</taxon>
    </lineage>
</organism>
<dbReference type="Pfam" id="PF14730">
    <property type="entry name" value="DUF4468"/>
    <property type="match status" value="1"/>
</dbReference>
<dbReference type="EMBL" id="SNQG01000001">
    <property type="protein sequence ID" value="TEW68784.1"/>
    <property type="molecule type" value="Genomic_DNA"/>
</dbReference>
<evidence type="ECO:0000313" key="4">
    <source>
        <dbReference type="Proteomes" id="UP000297248"/>
    </source>
</evidence>
<gene>
    <name evidence="3" type="ORF">E2R65_01050</name>
</gene>
<dbReference type="InterPro" id="IPR027823">
    <property type="entry name" value="DUF4468"/>
</dbReference>